<comment type="caution">
    <text evidence="4">The sequence shown here is derived from an EMBL/GenBank/DDBJ whole genome shotgun (WGS) entry which is preliminary data.</text>
</comment>
<evidence type="ECO:0000313" key="5">
    <source>
        <dbReference type="Proteomes" id="UP000710385"/>
    </source>
</evidence>
<evidence type="ECO:0000259" key="3">
    <source>
        <dbReference type="Pfam" id="PF00294"/>
    </source>
</evidence>
<dbReference type="InterPro" id="IPR011611">
    <property type="entry name" value="PfkB_dom"/>
</dbReference>
<reference evidence="4" key="1">
    <citation type="submission" date="2020-05" db="EMBL/GenBank/DDBJ databases">
        <title>High-Quality Genomes of Partial-Nitritation/Anammox System by Hierarchical Clustering Based Hybrid Assembly.</title>
        <authorList>
            <person name="Liu L."/>
            <person name="Wang Y."/>
            <person name="Che Y."/>
            <person name="Chen Y."/>
            <person name="Xia Y."/>
            <person name="Luo R."/>
            <person name="Cheng S.H."/>
            <person name="Zheng C."/>
            <person name="Zhang T."/>
        </authorList>
    </citation>
    <scope>NUCLEOTIDE SEQUENCE</scope>
    <source>
        <strain evidence="4">H1_PAT1</strain>
    </source>
</reference>
<feature type="domain" description="Carbohydrate kinase PfkB" evidence="3">
    <location>
        <begin position="41"/>
        <end position="307"/>
    </location>
</feature>
<evidence type="ECO:0000256" key="1">
    <source>
        <dbReference type="ARBA" id="ARBA00022679"/>
    </source>
</evidence>
<dbReference type="PANTHER" id="PTHR10584:SF166">
    <property type="entry name" value="RIBOKINASE"/>
    <property type="match status" value="1"/>
</dbReference>
<dbReference type="InterPro" id="IPR029056">
    <property type="entry name" value="Ribokinase-like"/>
</dbReference>
<dbReference type="GO" id="GO:0006796">
    <property type="term" value="P:phosphate-containing compound metabolic process"/>
    <property type="evidence" value="ECO:0007669"/>
    <property type="project" value="UniProtKB-ARBA"/>
</dbReference>
<gene>
    <name evidence="4" type="ORF">HS096_02105</name>
</gene>
<organism evidence="4 5">
    <name type="scientific">candidate division WWE3 bacterium</name>
    <dbReference type="NCBI Taxonomy" id="2053526"/>
    <lineage>
        <taxon>Bacteria</taxon>
        <taxon>Katanobacteria</taxon>
    </lineage>
</organism>
<accession>A0A928TS84</accession>
<dbReference type="Pfam" id="PF00294">
    <property type="entry name" value="PfkB"/>
    <property type="match status" value="1"/>
</dbReference>
<keyword evidence="1" id="KW-0808">Transferase</keyword>
<dbReference type="SUPFAM" id="SSF53613">
    <property type="entry name" value="Ribokinase-like"/>
    <property type="match status" value="1"/>
</dbReference>
<dbReference type="AlphaFoldDB" id="A0A928TS84"/>
<dbReference type="GO" id="GO:0005829">
    <property type="term" value="C:cytosol"/>
    <property type="evidence" value="ECO:0007669"/>
    <property type="project" value="TreeGrafter"/>
</dbReference>
<dbReference type="PRINTS" id="PR00990">
    <property type="entry name" value="RIBOKINASE"/>
</dbReference>
<dbReference type="Proteomes" id="UP000710385">
    <property type="component" value="Unassembled WGS sequence"/>
</dbReference>
<protein>
    <submittedName>
        <fullName evidence="4">Carbohydrate kinase family protein</fullName>
    </submittedName>
</protein>
<evidence type="ECO:0000256" key="2">
    <source>
        <dbReference type="ARBA" id="ARBA00022777"/>
    </source>
</evidence>
<dbReference type="EMBL" id="JABTTY010000001">
    <property type="protein sequence ID" value="MBE7525164.1"/>
    <property type="molecule type" value="Genomic_DNA"/>
</dbReference>
<proteinExistence type="predicted"/>
<dbReference type="InterPro" id="IPR002139">
    <property type="entry name" value="Ribo/fructo_kinase"/>
</dbReference>
<dbReference type="GO" id="GO:0016301">
    <property type="term" value="F:kinase activity"/>
    <property type="evidence" value="ECO:0007669"/>
    <property type="project" value="UniProtKB-KW"/>
</dbReference>
<dbReference type="Gene3D" id="3.40.1190.20">
    <property type="match status" value="1"/>
</dbReference>
<sequence length="335" mass="37281">MHDHVKLLAVGDATKDVFINIEEATVSCTLNTEACLLCLNYADKIPVKSVVQVRAAGNAANAAVGTRRLGHTSALLTILGDDDDGHELQEALRHEKVDHRFVQFDKKHATNYSTVLNFKGERTILIHHEPRTYCFPKKVPHADWVYYTTLGEGHERLEKGLLAYLKRHPNTKLLFNPGVFQLRRGRKALNPVLKRSTILIVNKHEAELLLEERQGHEMPNLLMRLHDLGSDIVIITDGPRGSCAYTGKEMWSLGVFPGKAKERTGAGDAYATGLVNGLVSKKSLLEAMRWGTANAWSVIRDIGPQKGLLDAAGMKKTLSKFLSIKAVRINHFAKR</sequence>
<evidence type="ECO:0000313" key="4">
    <source>
        <dbReference type="EMBL" id="MBE7525164.1"/>
    </source>
</evidence>
<dbReference type="PANTHER" id="PTHR10584">
    <property type="entry name" value="SUGAR KINASE"/>
    <property type="match status" value="1"/>
</dbReference>
<name>A0A928TS84_UNCKA</name>
<keyword evidence="2 4" id="KW-0418">Kinase</keyword>